<comment type="similarity">
    <text evidence="1 9">Belongs to the peptidase S11 family.</text>
</comment>
<feature type="chain" id="PRO_5016851050" evidence="12">
    <location>
        <begin position="33"/>
        <end position="428"/>
    </location>
</feature>
<dbReference type="SUPFAM" id="SSF56601">
    <property type="entry name" value="beta-lactamase/transpeptidase-like"/>
    <property type="match status" value="1"/>
</dbReference>
<evidence type="ECO:0000256" key="4">
    <source>
        <dbReference type="ARBA" id="ARBA00022960"/>
    </source>
</evidence>
<dbReference type="InterPro" id="IPR001967">
    <property type="entry name" value="Peptidase_S11_N"/>
</dbReference>
<dbReference type="PROSITE" id="PS51318">
    <property type="entry name" value="TAT"/>
    <property type="match status" value="1"/>
</dbReference>
<dbReference type="InterPro" id="IPR018044">
    <property type="entry name" value="Peptidase_S11"/>
</dbReference>
<evidence type="ECO:0000256" key="1">
    <source>
        <dbReference type="ARBA" id="ARBA00007164"/>
    </source>
</evidence>
<feature type="region of interest" description="Disordered" evidence="10">
    <location>
        <begin position="30"/>
        <end position="87"/>
    </location>
</feature>
<feature type="active site" description="Proton acceptor" evidence="7">
    <location>
        <position position="138"/>
    </location>
</feature>
<evidence type="ECO:0000256" key="6">
    <source>
        <dbReference type="ARBA" id="ARBA00023316"/>
    </source>
</evidence>
<feature type="transmembrane region" description="Helical" evidence="11">
    <location>
        <begin position="399"/>
        <end position="420"/>
    </location>
</feature>
<dbReference type="PRINTS" id="PR00725">
    <property type="entry name" value="DADACBPTASE1"/>
</dbReference>
<dbReference type="InterPro" id="IPR006311">
    <property type="entry name" value="TAT_signal"/>
</dbReference>
<sequence length="428" mass="44865">MTIPPTHRRTARRLASVLAVVAVLGGAAPAFATPSTTTTTPFTTPNTDACPQRTQPPAPVDSSEVPRPGQPTPSPLPVPATPIGGPRMGECGVVLPDGAPSAPRDLSATAWLVADLDTGEVLAAKDPHGRYRPASTIKVLLAAVALRELDMNTEVVGTQADADMEGTRVGIGPGGRYTNRQLMQALIMASGNDAAHAIAAQLGGDEATVRLMNERAKSLSALDTRAATPSGLDGPGMSTSAYDLAVLFRDAMTLPLFAELIRTEQVDFPGYPKNPTILDDTDHPGFPIGNDNQLLYNYEGALGGKTGFTDDARQTFVAAAQRDGRRLVVTLLQAEVEPSRPWRQAADLLDYAFALPAATSVGTLPGPDAPTEADVVLASPPPKDTADILAGPPREREHAGLRTMLVVGGIIAILVLLLGARSVNRRKR</sequence>
<dbReference type="GO" id="GO:0009002">
    <property type="term" value="F:serine-type D-Ala-D-Ala carboxypeptidase activity"/>
    <property type="evidence" value="ECO:0007669"/>
    <property type="project" value="InterPro"/>
</dbReference>
<dbReference type="PANTHER" id="PTHR21581:SF33">
    <property type="entry name" value="D-ALANYL-D-ALANINE CARBOXYPEPTIDASE DACB"/>
    <property type="match status" value="1"/>
</dbReference>
<keyword evidence="3" id="KW-0378">Hydrolase</keyword>
<keyword evidence="14" id="KW-0645">Protease</keyword>
<name>A0A366D829_9NOCA</name>
<keyword evidence="4" id="KW-0133">Cell shape</keyword>
<dbReference type="GO" id="GO:0071555">
    <property type="term" value="P:cell wall organization"/>
    <property type="evidence" value="ECO:0007669"/>
    <property type="project" value="UniProtKB-KW"/>
</dbReference>
<feature type="active site" description="Acyl-ester intermediate" evidence="7">
    <location>
        <position position="135"/>
    </location>
</feature>
<dbReference type="GO" id="GO:0008360">
    <property type="term" value="P:regulation of cell shape"/>
    <property type="evidence" value="ECO:0007669"/>
    <property type="project" value="UniProtKB-KW"/>
</dbReference>
<keyword evidence="11" id="KW-1133">Transmembrane helix</keyword>
<keyword evidence="6" id="KW-0961">Cell wall biogenesis/degradation</keyword>
<evidence type="ECO:0000256" key="2">
    <source>
        <dbReference type="ARBA" id="ARBA00022729"/>
    </source>
</evidence>
<keyword evidence="11" id="KW-0472">Membrane</keyword>
<gene>
    <name evidence="14" type="ORF">DFR74_114202</name>
</gene>
<keyword evidence="14" id="KW-0121">Carboxypeptidase</keyword>
<accession>A0A366D829</accession>
<protein>
    <submittedName>
        <fullName evidence="14">D-alanyl-D-alanine carboxypeptidase (Penicillin-binding protein 5/6)</fullName>
    </submittedName>
</protein>
<feature type="compositionally biased region" description="Low complexity" evidence="10">
    <location>
        <begin position="30"/>
        <end position="47"/>
    </location>
</feature>
<evidence type="ECO:0000256" key="5">
    <source>
        <dbReference type="ARBA" id="ARBA00022984"/>
    </source>
</evidence>
<dbReference type="Gene3D" id="3.40.710.10">
    <property type="entry name" value="DD-peptidase/beta-lactamase superfamily"/>
    <property type="match status" value="1"/>
</dbReference>
<dbReference type="PANTHER" id="PTHR21581">
    <property type="entry name" value="D-ALANYL-D-ALANINE CARBOXYPEPTIDASE"/>
    <property type="match status" value="1"/>
</dbReference>
<dbReference type="Pfam" id="PF00768">
    <property type="entry name" value="Peptidase_S11"/>
    <property type="match status" value="1"/>
</dbReference>
<organism evidence="14 15">
    <name type="scientific">Nocardia puris</name>
    <dbReference type="NCBI Taxonomy" id="208602"/>
    <lineage>
        <taxon>Bacteria</taxon>
        <taxon>Bacillati</taxon>
        <taxon>Actinomycetota</taxon>
        <taxon>Actinomycetes</taxon>
        <taxon>Mycobacteriales</taxon>
        <taxon>Nocardiaceae</taxon>
        <taxon>Nocardia</taxon>
    </lineage>
</organism>
<dbReference type="GO" id="GO:0006508">
    <property type="term" value="P:proteolysis"/>
    <property type="evidence" value="ECO:0007669"/>
    <property type="project" value="InterPro"/>
</dbReference>
<dbReference type="OrthoDB" id="3663940at2"/>
<evidence type="ECO:0000313" key="15">
    <source>
        <dbReference type="Proteomes" id="UP000252586"/>
    </source>
</evidence>
<dbReference type="EMBL" id="QNRE01000014">
    <property type="protein sequence ID" value="RBO85659.1"/>
    <property type="molecule type" value="Genomic_DNA"/>
</dbReference>
<evidence type="ECO:0000313" key="14">
    <source>
        <dbReference type="EMBL" id="RBO85659.1"/>
    </source>
</evidence>
<evidence type="ECO:0000256" key="11">
    <source>
        <dbReference type="SAM" id="Phobius"/>
    </source>
</evidence>
<dbReference type="InterPro" id="IPR012338">
    <property type="entry name" value="Beta-lactam/transpept-like"/>
</dbReference>
<keyword evidence="5" id="KW-0573">Peptidoglycan synthesis</keyword>
<feature type="compositionally biased region" description="Pro residues" evidence="10">
    <location>
        <begin position="68"/>
        <end position="80"/>
    </location>
</feature>
<dbReference type="GO" id="GO:0009252">
    <property type="term" value="P:peptidoglycan biosynthetic process"/>
    <property type="evidence" value="ECO:0007669"/>
    <property type="project" value="UniProtKB-KW"/>
</dbReference>
<evidence type="ECO:0000256" key="3">
    <source>
        <dbReference type="ARBA" id="ARBA00022801"/>
    </source>
</evidence>
<dbReference type="RefSeq" id="WP_067510687.1">
    <property type="nucleotide sequence ID" value="NZ_CP107943.1"/>
</dbReference>
<feature type="active site" evidence="7">
    <location>
        <position position="190"/>
    </location>
</feature>
<feature type="signal peptide" evidence="12">
    <location>
        <begin position="1"/>
        <end position="32"/>
    </location>
</feature>
<evidence type="ECO:0000259" key="13">
    <source>
        <dbReference type="Pfam" id="PF00768"/>
    </source>
</evidence>
<keyword evidence="11" id="KW-0812">Transmembrane</keyword>
<keyword evidence="15" id="KW-1185">Reference proteome</keyword>
<evidence type="ECO:0000256" key="10">
    <source>
        <dbReference type="SAM" id="MobiDB-lite"/>
    </source>
</evidence>
<dbReference type="AlphaFoldDB" id="A0A366D829"/>
<evidence type="ECO:0000256" key="12">
    <source>
        <dbReference type="SAM" id="SignalP"/>
    </source>
</evidence>
<evidence type="ECO:0000256" key="7">
    <source>
        <dbReference type="PIRSR" id="PIRSR618044-1"/>
    </source>
</evidence>
<proteinExistence type="inferred from homology"/>
<feature type="binding site" evidence="8">
    <location>
        <position position="305"/>
    </location>
    <ligand>
        <name>substrate</name>
    </ligand>
</feature>
<dbReference type="Proteomes" id="UP000252586">
    <property type="component" value="Unassembled WGS sequence"/>
</dbReference>
<comment type="caution">
    <text evidence="14">The sequence shown here is derived from an EMBL/GenBank/DDBJ whole genome shotgun (WGS) entry which is preliminary data.</text>
</comment>
<dbReference type="STRING" id="1210090.GCA_001613185_03910"/>
<feature type="domain" description="Peptidase S11 D-alanyl-D-alanine carboxypeptidase A N-terminal" evidence="13">
    <location>
        <begin position="101"/>
        <end position="334"/>
    </location>
</feature>
<reference evidence="14 15" key="1">
    <citation type="submission" date="2018-06" db="EMBL/GenBank/DDBJ databases">
        <title>Genomic Encyclopedia of Type Strains, Phase IV (KMG-IV): sequencing the most valuable type-strain genomes for metagenomic binning, comparative biology and taxonomic classification.</title>
        <authorList>
            <person name="Goeker M."/>
        </authorList>
    </citation>
    <scope>NUCLEOTIDE SEQUENCE [LARGE SCALE GENOMIC DNA]</scope>
    <source>
        <strain evidence="14 15">DSM 44599</strain>
    </source>
</reference>
<evidence type="ECO:0000256" key="9">
    <source>
        <dbReference type="RuleBase" id="RU004016"/>
    </source>
</evidence>
<evidence type="ECO:0000256" key="8">
    <source>
        <dbReference type="PIRSR" id="PIRSR618044-2"/>
    </source>
</evidence>
<keyword evidence="2 12" id="KW-0732">Signal</keyword>